<dbReference type="OrthoDB" id="8990343at2"/>
<dbReference type="Pfam" id="PF04326">
    <property type="entry name" value="SLFN_AlbA_2"/>
    <property type="match status" value="1"/>
</dbReference>
<accession>A0A4R5L136</accession>
<evidence type="ECO:0000313" key="2">
    <source>
        <dbReference type="EMBL" id="TDG02180.1"/>
    </source>
</evidence>
<dbReference type="Proteomes" id="UP000295606">
    <property type="component" value="Unassembled WGS sequence"/>
</dbReference>
<feature type="domain" description="Schlafen AlbA-2" evidence="1">
    <location>
        <begin position="17"/>
        <end position="145"/>
    </location>
</feature>
<organism evidence="2 3">
    <name type="scientific">Paraburkholderia guartelaensis</name>
    <dbReference type="NCBI Taxonomy" id="2546446"/>
    <lineage>
        <taxon>Bacteria</taxon>
        <taxon>Pseudomonadati</taxon>
        <taxon>Pseudomonadota</taxon>
        <taxon>Betaproteobacteria</taxon>
        <taxon>Burkholderiales</taxon>
        <taxon>Burkholderiaceae</taxon>
        <taxon>Paraburkholderia</taxon>
    </lineage>
</organism>
<dbReference type="InterPro" id="IPR007421">
    <property type="entry name" value="Schlafen_AlbA_2_dom"/>
</dbReference>
<keyword evidence="2" id="KW-0067">ATP-binding</keyword>
<gene>
    <name evidence="2" type="ORF">E1N52_41110</name>
</gene>
<reference evidence="2 3" key="1">
    <citation type="submission" date="2019-03" db="EMBL/GenBank/DDBJ databases">
        <title>Paraburkholderia sp. isolated from native Mimosa gymnas in Guartela State Park, Brazil.</title>
        <authorList>
            <person name="Paulitsch F."/>
            <person name="Hungria M."/>
            <person name="Delamuta J.R.M."/>
            <person name="Ribeiro R.A."/>
            <person name="Dall'Agnol R."/>
            <person name="Silva J.S.B."/>
        </authorList>
    </citation>
    <scope>NUCLEOTIDE SEQUENCE [LARGE SCALE GENOMIC DNA]</scope>
    <source>
        <strain evidence="2 3">CNPSo 3008</strain>
    </source>
</reference>
<dbReference type="Gene3D" id="3.30.950.30">
    <property type="entry name" value="Schlafen, AAA domain"/>
    <property type="match status" value="1"/>
</dbReference>
<evidence type="ECO:0000313" key="3">
    <source>
        <dbReference type="Proteomes" id="UP000295606"/>
    </source>
</evidence>
<keyword evidence="2" id="KW-0547">Nucleotide-binding</keyword>
<sequence>MYDTIEEIETLFGVIDESVSLEFKAGKALDDLNDAGRNKLVKEVTALANSAGGTIIYGVAEQRVGPRNVAVHFEPVKNSSLTKDQLTLIITSATEPVFKDFEIHVLEHPDGGRVFVINVEQGATAHQNRHDKKYYHRAGTISEAMYDFSIRDVMNRRSHPRVSVRVDVEALGYQNRHDGVIYRIVPVLTNEGTLTARHWSLWIDLPANIAIFGAVHSGMPARHFGSVEQDSIEYRRIELHSGPTLRNQAGTLILPGQTWSLTLDGSFPEIELKVNHLDGQWLAQASPAIYWSFFLDDAPREDGTIPCDIWRK</sequence>
<comment type="caution">
    <text evidence="2">The sequence shown here is derived from an EMBL/GenBank/DDBJ whole genome shotgun (WGS) entry which is preliminary data.</text>
</comment>
<dbReference type="AlphaFoldDB" id="A0A4R5L136"/>
<name>A0A4R5L136_9BURK</name>
<dbReference type="EMBL" id="SMOD01000073">
    <property type="protein sequence ID" value="TDG02180.1"/>
    <property type="molecule type" value="Genomic_DNA"/>
</dbReference>
<dbReference type="InterPro" id="IPR038461">
    <property type="entry name" value="Schlafen_AlbA_2_dom_sf"/>
</dbReference>
<dbReference type="RefSeq" id="WP_133190641.1">
    <property type="nucleotide sequence ID" value="NZ_SMOD01000073.1"/>
</dbReference>
<protein>
    <submittedName>
        <fullName evidence="2">ATP-binding protein</fullName>
    </submittedName>
</protein>
<evidence type="ECO:0000259" key="1">
    <source>
        <dbReference type="Pfam" id="PF04326"/>
    </source>
</evidence>
<dbReference type="GO" id="GO:0005524">
    <property type="term" value="F:ATP binding"/>
    <property type="evidence" value="ECO:0007669"/>
    <property type="project" value="UniProtKB-KW"/>
</dbReference>
<proteinExistence type="predicted"/>